<comment type="caution">
    <text evidence="7">The sequence shown here is derived from an EMBL/GenBank/DDBJ whole genome shotgun (WGS) entry which is preliminary data.</text>
</comment>
<dbReference type="OrthoDB" id="63188at2"/>
<evidence type="ECO:0000256" key="3">
    <source>
        <dbReference type="ARBA" id="ARBA00022989"/>
    </source>
</evidence>
<dbReference type="AlphaFoldDB" id="A0A016QUR7"/>
<protein>
    <submittedName>
        <fullName evidence="7">ABC transporter</fullName>
    </submittedName>
</protein>
<dbReference type="InterPro" id="IPR047817">
    <property type="entry name" value="ABC2_TM_bact-type"/>
</dbReference>
<dbReference type="EMBL" id="JHAC01000004">
    <property type="protein sequence ID" value="EYB69519.1"/>
    <property type="molecule type" value="Genomic_DNA"/>
</dbReference>
<reference evidence="7 8" key="1">
    <citation type="submission" date="2014-03" db="EMBL/GenBank/DDBJ databases">
        <title>Draft genome sequence of Deinococcus phoenicis 1P10ME.</title>
        <authorList>
            <person name="Stepanov V.G."/>
            <person name="Vaishampayan P."/>
            <person name="Venkateswaran K."/>
            <person name="Fox G.E."/>
        </authorList>
    </citation>
    <scope>NUCLEOTIDE SEQUENCE [LARGE SCALE GENOMIC DNA]</scope>
    <source>
        <strain evidence="7 8">1P10ME</strain>
    </source>
</reference>
<sequence length="266" mass="27964">MTTLTPTAAAPTRRAPVPPLLAGLVLAELRRLVRNPMFAIGTLGFPIMFFALFGLPAVHQTTESGANAGQYILVSFGTYSLLSVAMFSFGAAVATERMGGWLRLLRASPLPAPLYLAAKIIAALLFSALSLSLLSLFAHLAGGVTFPAGTGLLTGLKLLLGMIPLIALGLCIGFLASPASASVLANILSVIVSFGSGLFVPLDQLPKFMQALAPFLPSYHLAQLGWNAVSGQARGDAVHWVWLAGYTLVFGLVAAWAYRRDEARGQ</sequence>
<evidence type="ECO:0000259" key="6">
    <source>
        <dbReference type="PROSITE" id="PS51012"/>
    </source>
</evidence>
<keyword evidence="2 5" id="KW-0812">Transmembrane</keyword>
<evidence type="ECO:0000256" key="2">
    <source>
        <dbReference type="ARBA" id="ARBA00022692"/>
    </source>
</evidence>
<dbReference type="PIRSF" id="PIRSF006648">
    <property type="entry name" value="DrrB"/>
    <property type="match status" value="1"/>
</dbReference>
<proteinExistence type="predicted"/>
<dbReference type="GO" id="GO:0140359">
    <property type="term" value="F:ABC-type transporter activity"/>
    <property type="evidence" value="ECO:0007669"/>
    <property type="project" value="InterPro"/>
</dbReference>
<keyword evidence="4 5" id="KW-0472">Membrane</keyword>
<feature type="transmembrane region" description="Helical" evidence="5">
    <location>
        <begin position="183"/>
        <end position="202"/>
    </location>
</feature>
<keyword evidence="8" id="KW-1185">Reference proteome</keyword>
<evidence type="ECO:0000313" key="7">
    <source>
        <dbReference type="EMBL" id="EYB69519.1"/>
    </source>
</evidence>
<evidence type="ECO:0000256" key="5">
    <source>
        <dbReference type="SAM" id="Phobius"/>
    </source>
</evidence>
<name>A0A016QUR7_9DEIO</name>
<dbReference type="PROSITE" id="PS51012">
    <property type="entry name" value="ABC_TM2"/>
    <property type="match status" value="1"/>
</dbReference>
<feature type="transmembrane region" description="Helical" evidence="5">
    <location>
        <begin position="38"/>
        <end position="59"/>
    </location>
</feature>
<evidence type="ECO:0000313" key="8">
    <source>
        <dbReference type="Proteomes" id="UP000020492"/>
    </source>
</evidence>
<feature type="domain" description="ABC transmembrane type-2" evidence="6">
    <location>
        <begin position="37"/>
        <end position="261"/>
    </location>
</feature>
<dbReference type="InterPro" id="IPR051328">
    <property type="entry name" value="T7SS_ABC-Transporter"/>
</dbReference>
<feature type="transmembrane region" description="Helical" evidence="5">
    <location>
        <begin position="114"/>
        <end position="138"/>
    </location>
</feature>
<dbReference type="STRING" id="1476583.DEIPH_ctg004orf0021"/>
<dbReference type="InterPro" id="IPR000412">
    <property type="entry name" value="ABC_2_transport"/>
</dbReference>
<accession>A0A016QUR7</accession>
<gene>
    <name evidence="7" type="ORF">DEIPH_ctg004orf0021</name>
</gene>
<feature type="transmembrane region" description="Helical" evidence="5">
    <location>
        <begin position="158"/>
        <end position="176"/>
    </location>
</feature>
<feature type="transmembrane region" description="Helical" evidence="5">
    <location>
        <begin position="71"/>
        <end position="93"/>
    </location>
</feature>
<dbReference type="InterPro" id="IPR013525">
    <property type="entry name" value="ABC2_TM"/>
</dbReference>
<dbReference type="Proteomes" id="UP000020492">
    <property type="component" value="Unassembled WGS sequence"/>
</dbReference>
<comment type="subcellular location">
    <subcellularLocation>
        <location evidence="1">Membrane</location>
        <topology evidence="1">Multi-pass membrane protein</topology>
    </subcellularLocation>
</comment>
<dbReference type="PATRIC" id="fig|1476583.3.peg.190"/>
<dbReference type="Pfam" id="PF12698">
    <property type="entry name" value="ABC2_membrane_3"/>
    <property type="match status" value="1"/>
</dbReference>
<keyword evidence="3 5" id="KW-1133">Transmembrane helix</keyword>
<dbReference type="GO" id="GO:0043190">
    <property type="term" value="C:ATP-binding cassette (ABC) transporter complex"/>
    <property type="evidence" value="ECO:0007669"/>
    <property type="project" value="InterPro"/>
</dbReference>
<feature type="transmembrane region" description="Helical" evidence="5">
    <location>
        <begin position="240"/>
        <end position="258"/>
    </location>
</feature>
<evidence type="ECO:0000256" key="4">
    <source>
        <dbReference type="ARBA" id="ARBA00023136"/>
    </source>
</evidence>
<organism evidence="7 8">
    <name type="scientific">Deinococcus phoenicis</name>
    <dbReference type="NCBI Taxonomy" id="1476583"/>
    <lineage>
        <taxon>Bacteria</taxon>
        <taxon>Thermotogati</taxon>
        <taxon>Deinococcota</taxon>
        <taxon>Deinococci</taxon>
        <taxon>Deinococcales</taxon>
        <taxon>Deinococcaceae</taxon>
        <taxon>Deinococcus</taxon>
    </lineage>
</organism>
<evidence type="ECO:0000256" key="1">
    <source>
        <dbReference type="ARBA" id="ARBA00004141"/>
    </source>
</evidence>
<dbReference type="eggNOG" id="COG0842">
    <property type="taxonomic scope" value="Bacteria"/>
</dbReference>
<dbReference type="RefSeq" id="WP_034352397.1">
    <property type="nucleotide sequence ID" value="NZ_JHAC01000004.1"/>
</dbReference>
<dbReference type="PANTHER" id="PTHR43077:SF11">
    <property type="entry name" value="TRANSPORT PERMEASE YVFS-RELATED"/>
    <property type="match status" value="1"/>
</dbReference>
<dbReference type="PANTHER" id="PTHR43077">
    <property type="entry name" value="TRANSPORT PERMEASE YVFS-RELATED"/>
    <property type="match status" value="1"/>
</dbReference>